<keyword evidence="5" id="KW-0597">Phosphoprotein</keyword>
<feature type="transmembrane region" description="Helical" evidence="20">
    <location>
        <begin position="661"/>
        <end position="678"/>
    </location>
</feature>
<dbReference type="Gene3D" id="1.20.1110.10">
    <property type="entry name" value="Calcium-transporting ATPase, transmembrane domain"/>
    <property type="match status" value="2"/>
</dbReference>
<keyword evidence="11" id="KW-0460">Magnesium</keyword>
<keyword evidence="12" id="KW-1278">Translocase</keyword>
<dbReference type="SFLD" id="SFLDF00027">
    <property type="entry name" value="p-type_atpase"/>
    <property type="match status" value="1"/>
</dbReference>
<feature type="transmembrane region" description="Helical" evidence="20">
    <location>
        <begin position="261"/>
        <end position="287"/>
    </location>
</feature>
<comment type="similarity">
    <text evidence="2">Belongs to the cation transport ATPase (P-type) (TC 3.A.3) family. Type IB subfamily.</text>
</comment>
<evidence type="ECO:0000256" key="12">
    <source>
        <dbReference type="ARBA" id="ARBA00022967"/>
    </source>
</evidence>
<dbReference type="GO" id="GO:0140581">
    <property type="term" value="F:P-type monovalent copper transporter activity"/>
    <property type="evidence" value="ECO:0007669"/>
    <property type="project" value="UniProtKB-EC"/>
</dbReference>
<feature type="transmembrane region" description="Helical" evidence="20">
    <location>
        <begin position="730"/>
        <end position="750"/>
    </location>
</feature>
<accession>A0A8H9H915</accession>
<keyword evidence="10" id="KW-0067">ATP-binding</keyword>
<evidence type="ECO:0000256" key="6">
    <source>
        <dbReference type="ARBA" id="ARBA00022692"/>
    </source>
</evidence>
<dbReference type="SUPFAM" id="SSF81653">
    <property type="entry name" value="Calcium ATPase, transduction domain A"/>
    <property type="match status" value="1"/>
</dbReference>
<dbReference type="Gene3D" id="3.40.1110.10">
    <property type="entry name" value="Calcium-transporting ATPase, cytoplasmic domain N"/>
    <property type="match status" value="1"/>
</dbReference>
<evidence type="ECO:0000256" key="1">
    <source>
        <dbReference type="ARBA" id="ARBA00004651"/>
    </source>
</evidence>
<evidence type="ECO:0000256" key="9">
    <source>
        <dbReference type="ARBA" id="ARBA00022796"/>
    </source>
</evidence>
<evidence type="ECO:0000256" key="4">
    <source>
        <dbReference type="ARBA" id="ARBA00022448"/>
    </source>
</evidence>
<reference evidence="22" key="1">
    <citation type="journal article" date="2014" name="Int. J. Syst. Evol. Microbiol.">
        <title>Complete genome sequence of Corynebacterium casei LMG S-19264T (=DSM 44701T), isolated from a smear-ripened cheese.</title>
        <authorList>
            <consortium name="US DOE Joint Genome Institute (JGI-PGF)"/>
            <person name="Walter F."/>
            <person name="Albersmeier A."/>
            <person name="Kalinowski J."/>
            <person name="Ruckert C."/>
        </authorList>
    </citation>
    <scope>NUCLEOTIDE SEQUENCE</scope>
    <source>
        <strain evidence="22">CGMCC 4.7138</strain>
    </source>
</reference>
<evidence type="ECO:0000256" key="10">
    <source>
        <dbReference type="ARBA" id="ARBA00022840"/>
    </source>
</evidence>
<evidence type="ECO:0000313" key="22">
    <source>
        <dbReference type="EMBL" id="GGO26092.1"/>
    </source>
</evidence>
<proteinExistence type="inferred from homology"/>
<evidence type="ECO:0000256" key="11">
    <source>
        <dbReference type="ARBA" id="ARBA00022842"/>
    </source>
</evidence>
<dbReference type="InterPro" id="IPR023214">
    <property type="entry name" value="HAD_sf"/>
</dbReference>
<dbReference type="FunFam" id="3.40.50.1000:FF:000144">
    <property type="entry name" value="copper-transporting ATPase 1 isoform X2"/>
    <property type="match status" value="1"/>
</dbReference>
<comment type="catalytic activity">
    <reaction evidence="17">
        <text>Cu(+)(in) + ATP + H2O = Cu(+)(out) + ADP + phosphate + H(+)</text>
        <dbReference type="Rhea" id="RHEA:25792"/>
        <dbReference type="ChEBI" id="CHEBI:15377"/>
        <dbReference type="ChEBI" id="CHEBI:15378"/>
        <dbReference type="ChEBI" id="CHEBI:30616"/>
        <dbReference type="ChEBI" id="CHEBI:43474"/>
        <dbReference type="ChEBI" id="CHEBI:49552"/>
        <dbReference type="ChEBI" id="CHEBI:456216"/>
        <dbReference type="EC" id="7.2.2.8"/>
    </reaction>
</comment>
<dbReference type="OrthoDB" id="9814270at2"/>
<dbReference type="NCBIfam" id="TIGR01494">
    <property type="entry name" value="ATPase_P-type"/>
    <property type="match status" value="2"/>
</dbReference>
<feature type="transmembrane region" description="Helical" evidence="20">
    <location>
        <begin position="766"/>
        <end position="787"/>
    </location>
</feature>
<feature type="region of interest" description="Disordered" evidence="19">
    <location>
        <begin position="822"/>
        <end position="848"/>
    </location>
</feature>
<comment type="catalytic activity">
    <reaction evidence="18">
        <text>ATP + H2O = ADP + phosphate + H(+)</text>
        <dbReference type="Rhea" id="RHEA:13065"/>
        <dbReference type="ChEBI" id="CHEBI:15377"/>
        <dbReference type="ChEBI" id="CHEBI:15378"/>
        <dbReference type="ChEBI" id="CHEBI:30616"/>
        <dbReference type="ChEBI" id="CHEBI:43474"/>
        <dbReference type="ChEBI" id="CHEBI:456216"/>
    </reaction>
</comment>
<protein>
    <recommendedName>
        <fullName evidence="3">P-type Cu(+) transporter</fullName>
        <ecNumber evidence="3">7.2.2.8</ecNumber>
    </recommendedName>
</protein>
<dbReference type="EC" id="7.2.2.8" evidence="3"/>
<dbReference type="PRINTS" id="PR00120">
    <property type="entry name" value="HATPASE"/>
</dbReference>
<dbReference type="GO" id="GO:0016887">
    <property type="term" value="F:ATP hydrolysis activity"/>
    <property type="evidence" value="ECO:0007669"/>
    <property type="project" value="InterPro"/>
</dbReference>
<dbReference type="InterPro" id="IPR059000">
    <property type="entry name" value="ATPase_P-type_domA"/>
</dbReference>
<dbReference type="InterPro" id="IPR023298">
    <property type="entry name" value="ATPase_P-typ_TM_dom_sf"/>
</dbReference>
<evidence type="ECO:0000259" key="21">
    <source>
        <dbReference type="SMART" id="SM00831"/>
    </source>
</evidence>
<dbReference type="SFLD" id="SFLDS00003">
    <property type="entry name" value="Haloacid_Dehalogenase"/>
    <property type="match status" value="1"/>
</dbReference>
<evidence type="ECO:0000256" key="17">
    <source>
        <dbReference type="ARBA" id="ARBA00049289"/>
    </source>
</evidence>
<keyword evidence="9" id="KW-0187">Copper transport</keyword>
<dbReference type="InterPro" id="IPR018303">
    <property type="entry name" value="ATPase_P-typ_P_site"/>
</dbReference>
<dbReference type="InterPro" id="IPR044492">
    <property type="entry name" value="P_typ_ATPase_HD_dom"/>
</dbReference>
<evidence type="ECO:0000256" key="19">
    <source>
        <dbReference type="SAM" id="MobiDB-lite"/>
    </source>
</evidence>
<evidence type="ECO:0000256" key="3">
    <source>
        <dbReference type="ARBA" id="ARBA00012517"/>
    </source>
</evidence>
<dbReference type="InterPro" id="IPR004014">
    <property type="entry name" value="ATPase_P-typ_cation-transptr_N"/>
</dbReference>
<evidence type="ECO:0000256" key="16">
    <source>
        <dbReference type="ARBA" id="ARBA00023136"/>
    </source>
</evidence>
<dbReference type="InterPro" id="IPR006068">
    <property type="entry name" value="ATPase_P-typ_cation-transptr_C"/>
</dbReference>
<dbReference type="FunFam" id="2.70.150.10:FF:000160">
    <property type="entry name" value="Sarcoplasmic/endoplasmic reticulum calcium ATPase 1"/>
    <property type="match status" value="1"/>
</dbReference>
<dbReference type="InterPro" id="IPR023299">
    <property type="entry name" value="ATPase_P-typ_cyto_dom_N"/>
</dbReference>
<evidence type="ECO:0000256" key="8">
    <source>
        <dbReference type="ARBA" id="ARBA00022741"/>
    </source>
</evidence>
<keyword evidence="23" id="KW-1185">Reference proteome</keyword>
<evidence type="ECO:0000256" key="14">
    <source>
        <dbReference type="ARBA" id="ARBA00023008"/>
    </source>
</evidence>
<dbReference type="GO" id="GO:0005524">
    <property type="term" value="F:ATP binding"/>
    <property type="evidence" value="ECO:0007669"/>
    <property type="project" value="UniProtKB-KW"/>
</dbReference>
<feature type="domain" description="Cation-transporting P-type ATPase N-terminal" evidence="21">
    <location>
        <begin position="1"/>
        <end position="64"/>
    </location>
</feature>
<dbReference type="SUPFAM" id="SSF56784">
    <property type="entry name" value="HAD-like"/>
    <property type="match status" value="1"/>
</dbReference>
<dbReference type="InterPro" id="IPR001757">
    <property type="entry name" value="P_typ_ATPase"/>
</dbReference>
<dbReference type="PROSITE" id="PS00154">
    <property type="entry name" value="ATPASE_E1_E2"/>
    <property type="match status" value="1"/>
</dbReference>
<keyword evidence="8" id="KW-0547">Nucleotide-binding</keyword>
<dbReference type="PRINTS" id="PR00119">
    <property type="entry name" value="CATATPASE"/>
</dbReference>
<evidence type="ECO:0000256" key="18">
    <source>
        <dbReference type="ARBA" id="ARBA00049360"/>
    </source>
</evidence>
<sequence length="848" mass="87459">MEISVHEPTGLSAQAASERLAEYGPNEFPQPRPPRLPARAARQLADPMSILLLIAGLVTLLVLGEIPEGAAILTILLVNVVIGVSQEAKADHAVRALRTLTAPMAKVVRDGVVRRVPAAEVVPGDVVQVAAGDRVPADARLSQANALAVNESMLTGESLSSDKRASRADGAGGTLADRRDELFAGTLVVRGSGVAEVTRTGARTEMGRIASALGGGVKGPLAVELAQVSRRIGLVAVVAGVVVILIGLTRVQRGEAALLDIILAGVALAIAAVPESLAAAVTTALALGAQRMAALGVIVRRLAAIEALGATTVIATDKTGTLTTGHLTVADQVAVSESDLWRAALRCNDARDNLGDAVDVALAVAAERHGVRLPPGEERLAVRPFDAETRSMAVITAAAGEGPLLTVKGAPEVVLSRCVPGPEPERLARAVPGLAHRGLRVLTLAGLRTDDLDATGLRPLGLVALSDEIRPSAARAVADCRAAGIRVVMVTGDHADTARAIAGEVGIDADPVVTGAALQTLEGADGDRPKRFARLREAAVLARVDPGTKLDLVRALREDGQVVAMTGDGVNDAPALRNADVGVAMAGEEGTDVAREAASVVVTNGDLGTIVVGVREGRRLRHNVASMVGYLLTGNLAEILIVLAGLIAWPDLVVPLLPVQLLWINLVLDGIPAIALGVDRPAGDPLALRPTGGLLSWPVLTRIALRAVAVGALVFAAVEVARRLGWSEEQVRSQAVLALVFARLTLAYVVRARRRTFERGWWRSRPVLVAVTATAALQILVTVIPALGAPLALVPVPPAGWAMALGAAALSVLACDMVRSGGNGGRRRTHRGRAGTPAQALNGNPPGS</sequence>
<dbReference type="Proteomes" id="UP000653480">
    <property type="component" value="Unassembled WGS sequence"/>
</dbReference>
<evidence type="ECO:0000256" key="2">
    <source>
        <dbReference type="ARBA" id="ARBA00006024"/>
    </source>
</evidence>
<dbReference type="GO" id="GO:0005886">
    <property type="term" value="C:plasma membrane"/>
    <property type="evidence" value="ECO:0007669"/>
    <property type="project" value="UniProtKB-SubCell"/>
</dbReference>
<feature type="transmembrane region" description="Helical" evidence="20">
    <location>
        <begin position="232"/>
        <end position="249"/>
    </location>
</feature>
<keyword evidence="4" id="KW-0813">Transport</keyword>
<dbReference type="PANTHER" id="PTHR42861">
    <property type="entry name" value="CALCIUM-TRANSPORTING ATPASE"/>
    <property type="match status" value="1"/>
</dbReference>
<dbReference type="SUPFAM" id="SSF81665">
    <property type="entry name" value="Calcium ATPase, transmembrane domain M"/>
    <property type="match status" value="1"/>
</dbReference>
<evidence type="ECO:0000256" key="7">
    <source>
        <dbReference type="ARBA" id="ARBA00022723"/>
    </source>
</evidence>
<gene>
    <name evidence="22" type="ORF">GCM10011574_58070</name>
</gene>
<dbReference type="Pfam" id="PF00702">
    <property type="entry name" value="Hydrolase"/>
    <property type="match status" value="1"/>
</dbReference>
<organism evidence="22 23">
    <name type="scientific">Microbispora bryophytorum</name>
    <dbReference type="NCBI Taxonomy" id="1460882"/>
    <lineage>
        <taxon>Bacteria</taxon>
        <taxon>Bacillati</taxon>
        <taxon>Actinomycetota</taxon>
        <taxon>Actinomycetes</taxon>
        <taxon>Streptosporangiales</taxon>
        <taxon>Streptosporangiaceae</taxon>
        <taxon>Microbispora</taxon>
    </lineage>
</organism>
<dbReference type="InterPro" id="IPR008250">
    <property type="entry name" value="ATPase_P-typ_transduc_dom_A_sf"/>
</dbReference>
<feature type="transmembrane region" description="Helical" evidence="20">
    <location>
        <begin position="799"/>
        <end position="818"/>
    </location>
</feature>
<evidence type="ECO:0000256" key="5">
    <source>
        <dbReference type="ARBA" id="ARBA00022553"/>
    </source>
</evidence>
<keyword evidence="6 20" id="KW-0812">Transmembrane</keyword>
<comment type="caution">
    <text evidence="22">The sequence shown here is derived from an EMBL/GenBank/DDBJ whole genome shotgun (WGS) entry which is preliminary data.</text>
</comment>
<dbReference type="Pfam" id="PF00122">
    <property type="entry name" value="E1-E2_ATPase"/>
    <property type="match status" value="1"/>
</dbReference>
<comment type="subcellular location">
    <subcellularLocation>
        <location evidence="1">Cell membrane</location>
        <topology evidence="1">Multi-pass membrane protein</topology>
    </subcellularLocation>
</comment>
<keyword evidence="15" id="KW-0406">Ion transport</keyword>
<dbReference type="AlphaFoldDB" id="A0A8H9H915"/>
<name>A0A8H9H915_9ACTN</name>
<dbReference type="Gene3D" id="2.70.150.10">
    <property type="entry name" value="Calcium-transporting ATPase, cytoplasmic transduction domain A"/>
    <property type="match status" value="1"/>
</dbReference>
<dbReference type="SFLD" id="SFLDG00002">
    <property type="entry name" value="C1.7:_P-type_atpase_like"/>
    <property type="match status" value="1"/>
</dbReference>
<feature type="transmembrane region" description="Helical" evidence="20">
    <location>
        <begin position="44"/>
        <end position="63"/>
    </location>
</feature>
<feature type="transmembrane region" description="Helical" evidence="20">
    <location>
        <begin position="699"/>
        <end position="718"/>
    </location>
</feature>
<dbReference type="Pfam" id="PF00690">
    <property type="entry name" value="Cation_ATPase_N"/>
    <property type="match status" value="1"/>
</dbReference>
<reference evidence="22" key="2">
    <citation type="submission" date="2020-09" db="EMBL/GenBank/DDBJ databases">
        <authorList>
            <person name="Sun Q."/>
            <person name="Zhou Y."/>
        </authorList>
    </citation>
    <scope>NUCLEOTIDE SEQUENCE</scope>
    <source>
        <strain evidence="22">CGMCC 4.7138</strain>
    </source>
</reference>
<dbReference type="EMBL" id="BMMN01000014">
    <property type="protein sequence ID" value="GGO26092.1"/>
    <property type="molecule type" value="Genomic_DNA"/>
</dbReference>
<evidence type="ECO:0000256" key="20">
    <source>
        <dbReference type="SAM" id="Phobius"/>
    </source>
</evidence>
<keyword evidence="14" id="KW-0186">Copper</keyword>
<evidence type="ECO:0000256" key="15">
    <source>
        <dbReference type="ARBA" id="ARBA00023065"/>
    </source>
</evidence>
<dbReference type="GO" id="GO:0046872">
    <property type="term" value="F:metal ion binding"/>
    <property type="evidence" value="ECO:0007669"/>
    <property type="project" value="UniProtKB-KW"/>
</dbReference>
<evidence type="ECO:0000313" key="23">
    <source>
        <dbReference type="Proteomes" id="UP000653480"/>
    </source>
</evidence>
<dbReference type="InterPro" id="IPR036412">
    <property type="entry name" value="HAD-like_sf"/>
</dbReference>
<dbReference type="Gene3D" id="3.40.50.1000">
    <property type="entry name" value="HAD superfamily/HAD-like"/>
    <property type="match status" value="2"/>
</dbReference>
<keyword evidence="16 20" id="KW-0472">Membrane</keyword>
<keyword evidence="7" id="KW-0479">Metal-binding</keyword>
<keyword evidence="13 20" id="KW-1133">Transmembrane helix</keyword>
<dbReference type="Pfam" id="PF00689">
    <property type="entry name" value="Cation_ATPase_C"/>
    <property type="match status" value="1"/>
</dbReference>
<dbReference type="SMART" id="SM00831">
    <property type="entry name" value="Cation_ATPase_N"/>
    <property type="match status" value="1"/>
</dbReference>
<feature type="transmembrane region" description="Helical" evidence="20">
    <location>
        <begin position="628"/>
        <end position="649"/>
    </location>
</feature>
<evidence type="ECO:0000256" key="13">
    <source>
        <dbReference type="ARBA" id="ARBA00022989"/>
    </source>
</evidence>